<dbReference type="PRINTS" id="PR00811">
    <property type="entry name" value="BCTERIALGSPD"/>
</dbReference>
<name>A0A7C3US52_UNCW3</name>
<dbReference type="GO" id="GO:0009306">
    <property type="term" value="P:protein secretion"/>
    <property type="evidence" value="ECO:0007669"/>
    <property type="project" value="InterPro"/>
</dbReference>
<evidence type="ECO:0000313" key="6">
    <source>
        <dbReference type="EMBL" id="HGE99948.1"/>
    </source>
</evidence>
<dbReference type="Gene3D" id="3.30.1370.130">
    <property type="match status" value="1"/>
</dbReference>
<feature type="domain" description="AMIN" evidence="5">
    <location>
        <begin position="37"/>
        <end position="116"/>
    </location>
</feature>
<dbReference type="InterPro" id="IPR004845">
    <property type="entry name" value="T2SS_GspD_CS"/>
</dbReference>
<sequence length="525" mass="58877">MKKLKILIILSLIIFTSSLLAVEKEVRRISIDRLLEKTRVTVQVTGSPNIGTFYQEEPPAVVMDIFDAVNKIEPETIMANVPPVKRVVVTQWKEEPKVVRVVVQLDRLYRYQVQREEGFLYLEITDEPFEIMPEKKEEAKTVTLDVKNADIIDVLRMLATLFQVNFVSSPEVKGTITLRLERVPFPIALDAILKAVECNAVDLGGGVIMVKPRKKDIEGELVTRVYFLNDVEADDAKKTIDRLLSEKGKAELSYRRVGEGGGSKRASILVVNDIPERIAKIDEVMKELDKPSPQITIEAKFIETTMSADDIYGIDWSIRTAAVAEPPEIGKEVSLPIMLNEMVLGKITFAQMSAALDIIRSRGKAKLLANPKTLTLDNQTAEVTMGVTVPILQVKIDPETRERTYTWEERYVPIALSVTPHLTDDGRINLEVKTRVEAITGWKTAQEQEMPIVAKREAKTQISVRDGEVIVIGGLVKEQETQSVTKVPILGDLPLLGNLFTHRSTKKEKNELIIFIIPRVVPPEG</sequence>
<dbReference type="InterPro" id="IPR051808">
    <property type="entry name" value="Type_IV_pilus_biogenesis"/>
</dbReference>
<dbReference type="AlphaFoldDB" id="A0A7C3US52"/>
<dbReference type="GO" id="GO:0016020">
    <property type="term" value="C:membrane"/>
    <property type="evidence" value="ECO:0007669"/>
    <property type="project" value="UniProtKB-SubCell"/>
</dbReference>
<evidence type="ECO:0000256" key="1">
    <source>
        <dbReference type="ARBA" id="ARBA00004370"/>
    </source>
</evidence>
<dbReference type="InterPro" id="IPR021731">
    <property type="entry name" value="AMIN_dom"/>
</dbReference>
<dbReference type="PANTHER" id="PTHR30604:SF1">
    <property type="entry name" value="DNA UTILIZATION PROTEIN HOFQ"/>
    <property type="match status" value="1"/>
</dbReference>
<dbReference type="Gene3D" id="2.60.40.3500">
    <property type="match status" value="1"/>
</dbReference>
<dbReference type="Gene3D" id="3.30.1370.120">
    <property type="match status" value="1"/>
</dbReference>
<dbReference type="EMBL" id="DTMQ01000047">
    <property type="protein sequence ID" value="HGE99948.1"/>
    <property type="molecule type" value="Genomic_DNA"/>
</dbReference>
<comment type="caution">
    <text evidence="6">The sequence shown here is derived from an EMBL/GenBank/DDBJ whole genome shotgun (WGS) entry which is preliminary data.</text>
</comment>
<evidence type="ECO:0000256" key="3">
    <source>
        <dbReference type="RuleBase" id="RU004003"/>
    </source>
</evidence>
<evidence type="ECO:0000259" key="4">
    <source>
        <dbReference type="Pfam" id="PF00263"/>
    </source>
</evidence>
<dbReference type="PRINTS" id="PR01032">
    <property type="entry name" value="PHAGEIV"/>
</dbReference>
<dbReference type="Pfam" id="PF11741">
    <property type="entry name" value="AMIN"/>
    <property type="match status" value="1"/>
</dbReference>
<reference evidence="6" key="1">
    <citation type="journal article" date="2020" name="mSystems">
        <title>Genome- and Community-Level Interaction Insights into Carbon Utilization and Element Cycling Functions of Hydrothermarchaeota in Hydrothermal Sediment.</title>
        <authorList>
            <person name="Zhou Z."/>
            <person name="Liu Y."/>
            <person name="Xu W."/>
            <person name="Pan J."/>
            <person name="Luo Z.H."/>
            <person name="Li M."/>
        </authorList>
    </citation>
    <scope>NUCLEOTIDE SEQUENCE [LARGE SCALE GENOMIC DNA]</scope>
    <source>
        <strain evidence="6">SpSt-906</strain>
    </source>
</reference>
<feature type="domain" description="Type II/III secretion system secretin-like" evidence="4">
    <location>
        <begin position="360"/>
        <end position="521"/>
    </location>
</feature>
<organism evidence="6">
    <name type="scientific">candidate division WOR-3 bacterium</name>
    <dbReference type="NCBI Taxonomy" id="2052148"/>
    <lineage>
        <taxon>Bacteria</taxon>
        <taxon>Bacteria division WOR-3</taxon>
    </lineage>
</organism>
<dbReference type="PANTHER" id="PTHR30604">
    <property type="entry name" value="PROTEIN TRANSPORT PROTEIN HOFQ"/>
    <property type="match status" value="1"/>
</dbReference>
<dbReference type="PROSITE" id="PS00875">
    <property type="entry name" value="T2SP_D"/>
    <property type="match status" value="1"/>
</dbReference>
<keyword evidence="2" id="KW-0472">Membrane</keyword>
<proteinExistence type="inferred from homology"/>
<gene>
    <name evidence="6" type="ORF">ENX07_07785</name>
</gene>
<comment type="subcellular location">
    <subcellularLocation>
        <location evidence="1">Membrane</location>
    </subcellularLocation>
</comment>
<comment type="similarity">
    <text evidence="3">Belongs to the bacterial secretin family.</text>
</comment>
<dbReference type="InterPro" id="IPR001775">
    <property type="entry name" value="GspD/PilQ"/>
</dbReference>
<accession>A0A7C3US52</accession>
<dbReference type="InterPro" id="IPR038591">
    <property type="entry name" value="NolW-like_sf"/>
</dbReference>
<dbReference type="Pfam" id="PF00263">
    <property type="entry name" value="Secretin"/>
    <property type="match status" value="1"/>
</dbReference>
<protein>
    <submittedName>
        <fullName evidence="6">Type IV pilus secretin family protein</fullName>
    </submittedName>
</protein>
<evidence type="ECO:0000256" key="2">
    <source>
        <dbReference type="ARBA" id="ARBA00023136"/>
    </source>
</evidence>
<dbReference type="InterPro" id="IPR004846">
    <property type="entry name" value="T2SS/T3SS_dom"/>
</dbReference>
<evidence type="ECO:0000259" key="5">
    <source>
        <dbReference type="Pfam" id="PF11741"/>
    </source>
</evidence>